<dbReference type="RefSeq" id="WP_029940461.1">
    <property type="nucleotide sequence ID" value="NZ_BSOO01000001.1"/>
</dbReference>
<evidence type="ECO:0008006" key="5">
    <source>
        <dbReference type="Google" id="ProtNLM"/>
    </source>
</evidence>
<dbReference type="InterPro" id="IPR048341">
    <property type="entry name" value="DUF1285_N"/>
</dbReference>
<dbReference type="InterPro" id="IPR010707">
    <property type="entry name" value="DUF1285"/>
</dbReference>
<sequence length="182" mass="20021">MPETNPPIDISRLSLAEIEAAVAAQRRPPVERWNPRHCGHSGMRIDREGRWWHEGRPIERAALVRLFASVLRREEDGSHVLVTPAEKLDIDVDFAALRVVAMTIEGSGEAQRIALQLNTGEALVVGPDHPLTVREELPLVAVRGGLEASFERPVYFELAELALAADPPGVWSGGRFFPLGPS</sequence>
<comment type="caution">
    <text evidence="3">The sequence shown here is derived from an EMBL/GenBank/DDBJ whole genome shotgun (WGS) entry which is preliminary data.</text>
</comment>
<protein>
    <recommendedName>
        <fullName evidence="5">DUF1285 domain-containing protein</fullName>
    </recommendedName>
</protein>
<feature type="domain" description="DUF1285" evidence="1">
    <location>
        <begin position="28"/>
        <end position="93"/>
    </location>
</feature>
<proteinExistence type="predicted"/>
<organism evidence="3 4">
    <name type="scientific">Sphingomonas astaxanthinifaciens DSM 22298</name>
    <dbReference type="NCBI Taxonomy" id="1123267"/>
    <lineage>
        <taxon>Bacteria</taxon>
        <taxon>Pseudomonadati</taxon>
        <taxon>Pseudomonadota</taxon>
        <taxon>Alphaproteobacteria</taxon>
        <taxon>Sphingomonadales</taxon>
        <taxon>Sphingomonadaceae</taxon>
        <taxon>Sphingomonas</taxon>
    </lineage>
</organism>
<accession>A0ABQ5Z131</accession>
<dbReference type="InterPro" id="IPR048342">
    <property type="entry name" value="DUF1285_C"/>
</dbReference>
<name>A0ABQ5Z131_9SPHN</name>
<evidence type="ECO:0000259" key="1">
    <source>
        <dbReference type="Pfam" id="PF06938"/>
    </source>
</evidence>
<dbReference type="Pfam" id="PF06938">
    <property type="entry name" value="DUF1285_N"/>
    <property type="match status" value="1"/>
</dbReference>
<gene>
    <name evidence="3" type="ORF">GCM10007925_01740</name>
</gene>
<dbReference type="PIRSF" id="PIRSF029557">
    <property type="entry name" value="UCP029557"/>
    <property type="match status" value="1"/>
</dbReference>
<evidence type="ECO:0000313" key="4">
    <source>
        <dbReference type="Proteomes" id="UP001156703"/>
    </source>
</evidence>
<dbReference type="Pfam" id="PF21028">
    <property type="entry name" value="DUF1285_C"/>
    <property type="match status" value="1"/>
</dbReference>
<keyword evidence="4" id="KW-1185">Reference proteome</keyword>
<feature type="domain" description="DUF1285" evidence="2">
    <location>
        <begin position="98"/>
        <end position="179"/>
    </location>
</feature>
<dbReference type="EMBL" id="BSOO01000001">
    <property type="protein sequence ID" value="GLR46463.1"/>
    <property type="molecule type" value="Genomic_DNA"/>
</dbReference>
<dbReference type="InterPro" id="IPR023361">
    <property type="entry name" value="DUF1285_beta_roll_sf"/>
</dbReference>
<dbReference type="Proteomes" id="UP001156703">
    <property type="component" value="Unassembled WGS sequence"/>
</dbReference>
<evidence type="ECO:0000259" key="2">
    <source>
        <dbReference type="Pfam" id="PF21028"/>
    </source>
</evidence>
<dbReference type="Gene3D" id="2.30.270.10">
    <property type="entry name" value="duf1285 protein"/>
    <property type="match status" value="1"/>
</dbReference>
<reference evidence="4" key="1">
    <citation type="journal article" date="2019" name="Int. J. Syst. Evol. Microbiol.">
        <title>The Global Catalogue of Microorganisms (GCM) 10K type strain sequencing project: providing services to taxonomists for standard genome sequencing and annotation.</title>
        <authorList>
            <consortium name="The Broad Institute Genomics Platform"/>
            <consortium name="The Broad Institute Genome Sequencing Center for Infectious Disease"/>
            <person name="Wu L."/>
            <person name="Ma J."/>
        </authorList>
    </citation>
    <scope>NUCLEOTIDE SEQUENCE [LARGE SCALE GENOMIC DNA]</scope>
    <source>
        <strain evidence="4">NBRC 102146</strain>
    </source>
</reference>
<dbReference type="Gene3D" id="3.10.540.10">
    <property type="entry name" value="duf1285 like domain"/>
    <property type="match status" value="1"/>
</dbReference>
<evidence type="ECO:0000313" key="3">
    <source>
        <dbReference type="EMBL" id="GLR46463.1"/>
    </source>
</evidence>